<dbReference type="GO" id="GO:0048237">
    <property type="term" value="C:rough endoplasmic reticulum lumen"/>
    <property type="evidence" value="ECO:0007669"/>
    <property type="project" value="TreeGrafter"/>
</dbReference>
<evidence type="ECO:0000259" key="3">
    <source>
        <dbReference type="Pfam" id="PF06400"/>
    </source>
</evidence>
<dbReference type="GO" id="GO:0035473">
    <property type="term" value="F:lipase binding"/>
    <property type="evidence" value="ECO:0007669"/>
    <property type="project" value="TreeGrafter"/>
</dbReference>
<organism evidence="4">
    <name type="scientific">Pongo abelii</name>
    <name type="common">Sumatran orangutan</name>
    <name type="synonym">Pongo pygmaeus abelii</name>
    <dbReference type="NCBI Taxonomy" id="9601"/>
    <lineage>
        <taxon>Eukaryota</taxon>
        <taxon>Metazoa</taxon>
        <taxon>Chordata</taxon>
        <taxon>Craniata</taxon>
        <taxon>Vertebrata</taxon>
        <taxon>Euteleostomi</taxon>
        <taxon>Mammalia</taxon>
        <taxon>Eutheria</taxon>
        <taxon>Euarchontoglires</taxon>
        <taxon>Primates</taxon>
        <taxon>Haplorrhini</taxon>
        <taxon>Catarrhini</taxon>
        <taxon>Hominidae</taxon>
        <taxon>Pongo</taxon>
    </lineage>
</organism>
<reference evidence="4" key="1">
    <citation type="submission" date="2017-12" db="EMBL/GenBank/DDBJ databases">
        <title>High-resolution comparative analysis of great ape genomes.</title>
        <authorList>
            <person name="Pollen A."/>
            <person name="Hastie A."/>
            <person name="Hormozdiari F."/>
            <person name="Dougherty M."/>
            <person name="Liu R."/>
            <person name="Chaisson M."/>
            <person name="Hoppe E."/>
            <person name="Hill C."/>
            <person name="Pang A."/>
            <person name="Hillier L."/>
            <person name="Baker C."/>
            <person name="Armstrong J."/>
            <person name="Shendure J."/>
            <person name="Paten B."/>
            <person name="Wilson R."/>
            <person name="Chao H."/>
            <person name="Schneider V."/>
            <person name="Ventura M."/>
            <person name="Kronenberg Z."/>
            <person name="Murali S."/>
            <person name="Gordon D."/>
            <person name="Cantsilieris S."/>
            <person name="Munson K."/>
            <person name="Nelson B."/>
            <person name="Raja A."/>
            <person name="Underwood J."/>
            <person name="Diekhans M."/>
            <person name="Fiddes I."/>
            <person name="Haussler D."/>
            <person name="Eichler E."/>
        </authorList>
    </citation>
    <scope>NUCLEOTIDE SEQUENCE [LARGE SCALE GENOMIC DNA]</scope>
    <source>
        <strain evidence="4">Susie</strain>
    </source>
</reference>
<dbReference type="InterPro" id="IPR036744">
    <property type="entry name" value="RAP_sf"/>
</dbReference>
<dbReference type="AlphaFoldDB" id="A0A2J8SRM7"/>
<dbReference type="GO" id="GO:0005801">
    <property type="term" value="C:cis-Golgi network"/>
    <property type="evidence" value="ECO:0007669"/>
    <property type="project" value="TreeGrafter"/>
</dbReference>
<evidence type="ECO:0000313" key="4">
    <source>
        <dbReference type="EMBL" id="PNJ23402.1"/>
    </source>
</evidence>
<keyword evidence="2" id="KW-0732">Signal</keyword>
<dbReference type="GO" id="GO:0048019">
    <property type="term" value="F:receptor antagonist activity"/>
    <property type="evidence" value="ECO:0007669"/>
    <property type="project" value="InterPro"/>
</dbReference>
<dbReference type="InterPro" id="IPR009066">
    <property type="entry name" value="MG_RAP_rcpt_1"/>
</dbReference>
<dbReference type="GO" id="GO:0010916">
    <property type="term" value="P:negative regulation of very-low-density lipoprotein particle clearance"/>
    <property type="evidence" value="ECO:0007669"/>
    <property type="project" value="TreeGrafter"/>
</dbReference>
<evidence type="ECO:0000256" key="1">
    <source>
        <dbReference type="SAM" id="MobiDB-lite"/>
    </source>
</evidence>
<dbReference type="GO" id="GO:0050750">
    <property type="term" value="F:low-density lipoprotein particle receptor binding"/>
    <property type="evidence" value="ECO:0007669"/>
    <property type="project" value="InterPro"/>
</dbReference>
<feature type="chain" id="PRO_5014474040" evidence="2">
    <location>
        <begin position="32"/>
        <end position="106"/>
    </location>
</feature>
<protein>
    <submittedName>
        <fullName evidence="4">LRPAP1 isoform 3</fullName>
    </submittedName>
</protein>
<feature type="signal peptide" evidence="2">
    <location>
        <begin position="1"/>
        <end position="31"/>
    </location>
</feature>
<dbReference type="GO" id="GO:0002091">
    <property type="term" value="P:negative regulation of receptor internalization"/>
    <property type="evidence" value="ECO:0007669"/>
    <property type="project" value="TreeGrafter"/>
</dbReference>
<dbReference type="Gene3D" id="1.20.81.10">
    <property type="entry name" value="RAP domain"/>
    <property type="match status" value="1"/>
</dbReference>
<name>A0A2J8SRM7_PONAB</name>
<accession>A0A2J8SRM7</accession>
<dbReference type="GO" id="GO:0005793">
    <property type="term" value="C:endoplasmic reticulum-Golgi intermediate compartment"/>
    <property type="evidence" value="ECO:0007669"/>
    <property type="project" value="TreeGrafter"/>
</dbReference>
<dbReference type="EMBL" id="NDHI03003552">
    <property type="protein sequence ID" value="PNJ23402.1"/>
    <property type="molecule type" value="Genomic_DNA"/>
</dbReference>
<evidence type="ECO:0000256" key="2">
    <source>
        <dbReference type="SAM" id="SignalP"/>
    </source>
</evidence>
<dbReference type="GO" id="GO:0005886">
    <property type="term" value="C:plasma membrane"/>
    <property type="evidence" value="ECO:0007669"/>
    <property type="project" value="TreeGrafter"/>
</dbReference>
<sequence>MAPQRVGSFLRGLLALLLLLLFFLGPWPAASHGGKYSREKNQPEPPPKRESGEEFRMEKLNQLWEKAQRNLPVATLLRGQFPAVSWSILHVAHRLLPFVHSCIFLP</sequence>
<dbReference type="InterPro" id="IPR038003">
    <property type="entry name" value="A2-macroglobuin_RAP"/>
</dbReference>
<comment type="caution">
    <text evidence="4">The sequence shown here is derived from an EMBL/GenBank/DDBJ whole genome shotgun (WGS) entry which is preliminary data.</text>
</comment>
<gene>
    <name evidence="4" type="ORF">CR201_G0040836</name>
</gene>
<feature type="compositionally biased region" description="Basic and acidic residues" evidence="1">
    <location>
        <begin position="36"/>
        <end position="54"/>
    </location>
</feature>
<feature type="domain" description="Alpha-2-macroglobulin receptor-associated protein" evidence="3">
    <location>
        <begin position="19"/>
        <end position="72"/>
    </location>
</feature>
<proteinExistence type="predicted"/>
<dbReference type="PANTHER" id="PTHR16560:SF2">
    <property type="entry name" value="ALPHA-2-MACROGLOBULIN RECEPTOR-ASSOCIATED PROTEIN"/>
    <property type="match status" value="1"/>
</dbReference>
<dbReference type="GO" id="GO:0005768">
    <property type="term" value="C:endosome"/>
    <property type="evidence" value="ECO:0007669"/>
    <property type="project" value="TreeGrafter"/>
</dbReference>
<dbReference type="SUPFAM" id="SSF47045">
    <property type="entry name" value="RAP domain-like"/>
    <property type="match status" value="1"/>
</dbReference>
<dbReference type="PANTHER" id="PTHR16560">
    <property type="entry name" value="ALPHA-2-MACROGLOBULIN RECEPTOR-ASSOCIATED PROTEIN"/>
    <property type="match status" value="1"/>
</dbReference>
<dbReference type="Pfam" id="PF06400">
    <property type="entry name" value="Alpha-2-MRAP_N"/>
    <property type="match status" value="1"/>
</dbReference>
<feature type="region of interest" description="Disordered" evidence="1">
    <location>
        <begin position="31"/>
        <end position="54"/>
    </location>
</feature>
<dbReference type="GO" id="GO:0070326">
    <property type="term" value="F:very-low-density lipoprotein particle receptor binding"/>
    <property type="evidence" value="ECO:0007669"/>
    <property type="project" value="TreeGrafter"/>
</dbReference>